<dbReference type="eggNOG" id="ENOG5033PZN">
    <property type="taxonomic scope" value="Bacteria"/>
</dbReference>
<feature type="transmembrane region" description="Helical" evidence="1">
    <location>
        <begin position="116"/>
        <end position="135"/>
    </location>
</feature>
<accession>A0A0A0JT79</accession>
<keyword evidence="1" id="KW-0812">Transmembrane</keyword>
<feature type="transmembrane region" description="Helical" evidence="1">
    <location>
        <begin position="200"/>
        <end position="217"/>
    </location>
</feature>
<feature type="transmembrane region" description="Helical" evidence="1">
    <location>
        <begin position="179"/>
        <end position="194"/>
    </location>
</feature>
<dbReference type="EMBL" id="AVPL01000036">
    <property type="protein sequence ID" value="KGN40610.1"/>
    <property type="molecule type" value="Genomic_DNA"/>
</dbReference>
<feature type="transmembrane region" description="Helical" evidence="1">
    <location>
        <begin position="28"/>
        <end position="46"/>
    </location>
</feature>
<name>A0A0A0JT79_9MICO</name>
<reference evidence="2 3" key="1">
    <citation type="submission" date="2013-08" db="EMBL/GenBank/DDBJ databases">
        <title>The genome sequence of Knoellia aerolata.</title>
        <authorList>
            <person name="Zhu W."/>
            <person name="Wang G."/>
        </authorList>
    </citation>
    <scope>NUCLEOTIDE SEQUENCE [LARGE SCALE GENOMIC DNA]</scope>
    <source>
        <strain evidence="2 3">DSM 18566</strain>
    </source>
</reference>
<keyword evidence="3" id="KW-1185">Reference proteome</keyword>
<evidence type="ECO:0000313" key="2">
    <source>
        <dbReference type="EMBL" id="KGN40610.1"/>
    </source>
</evidence>
<feature type="transmembrane region" description="Helical" evidence="1">
    <location>
        <begin position="308"/>
        <end position="329"/>
    </location>
</feature>
<feature type="transmembrane region" description="Helical" evidence="1">
    <location>
        <begin position="229"/>
        <end position="248"/>
    </location>
</feature>
<gene>
    <name evidence="2" type="ORF">N801_12885</name>
</gene>
<evidence type="ECO:0000313" key="3">
    <source>
        <dbReference type="Proteomes" id="UP000030013"/>
    </source>
</evidence>
<feature type="transmembrane region" description="Helical" evidence="1">
    <location>
        <begin position="86"/>
        <end position="104"/>
    </location>
</feature>
<dbReference type="AlphaFoldDB" id="A0A0A0JT79"/>
<evidence type="ECO:0000256" key="1">
    <source>
        <dbReference type="SAM" id="Phobius"/>
    </source>
</evidence>
<feature type="transmembrane region" description="Helical" evidence="1">
    <location>
        <begin position="155"/>
        <end position="172"/>
    </location>
</feature>
<protein>
    <submittedName>
        <fullName evidence="2">Membrane protein</fullName>
    </submittedName>
</protein>
<dbReference type="Proteomes" id="UP000030013">
    <property type="component" value="Unassembled WGS sequence"/>
</dbReference>
<feature type="transmembrane region" description="Helical" evidence="1">
    <location>
        <begin position="58"/>
        <end position="80"/>
    </location>
</feature>
<sequence length="385" mass="40283">MLLSWAALLFNVLTPGGAETIIPLPGPVAQVMAQGALLVALVLALLANPRLVLRPHAVLVLLSVLALMSLVVSLHSEFIVGAVYRSLRLLGFVTVLWLLSPWWGRRDLVLLRAHRLCLGVVLASVLVGAALAPGKAFAVDGRLGGTVWPVPPTQVAHYAAVIFGTTVILWMCRVVTGPHALAVGTVSTVALIGTHTRTALLGALLGLAVASASLFLGHARVRRVSVSTLLGIVVGTLVFAPQVITWLARGQSSGEASRLTGRTDVWADVFATPRPLWEQFLGTGLSNKSFDGLPIDSNWVATYVDQGWVGMMLEASILVVLLLAAATHVRGPRRALALFLVVYCIVASVTETGLGDASPYLLDLAVAASLLASAPGRSPTTGPGA</sequence>
<proteinExistence type="predicted"/>
<organism evidence="2 3">
    <name type="scientific">Knoellia aerolata DSM 18566</name>
    <dbReference type="NCBI Taxonomy" id="1385519"/>
    <lineage>
        <taxon>Bacteria</taxon>
        <taxon>Bacillati</taxon>
        <taxon>Actinomycetota</taxon>
        <taxon>Actinomycetes</taxon>
        <taxon>Micrococcales</taxon>
        <taxon>Intrasporangiaceae</taxon>
        <taxon>Knoellia</taxon>
    </lineage>
</organism>
<keyword evidence="1" id="KW-1133">Transmembrane helix</keyword>
<feature type="transmembrane region" description="Helical" evidence="1">
    <location>
        <begin position="336"/>
        <end position="354"/>
    </location>
</feature>
<keyword evidence="1" id="KW-0472">Membrane</keyword>
<dbReference type="STRING" id="1385519.N801_12885"/>
<comment type="caution">
    <text evidence="2">The sequence shown here is derived from an EMBL/GenBank/DDBJ whole genome shotgun (WGS) entry which is preliminary data.</text>
</comment>